<feature type="domain" description="Peptidoglycan binding-like" evidence="1">
    <location>
        <begin position="16"/>
        <end position="59"/>
    </location>
</feature>
<dbReference type="OrthoDB" id="436681at2759"/>
<evidence type="ECO:0000313" key="2">
    <source>
        <dbReference type="EMBL" id="CAE7720922.1"/>
    </source>
</evidence>
<organism evidence="2 3">
    <name type="scientific">Symbiodinium pilosum</name>
    <name type="common">Dinoflagellate</name>
    <dbReference type="NCBI Taxonomy" id="2952"/>
    <lineage>
        <taxon>Eukaryota</taxon>
        <taxon>Sar</taxon>
        <taxon>Alveolata</taxon>
        <taxon>Dinophyceae</taxon>
        <taxon>Suessiales</taxon>
        <taxon>Symbiodiniaceae</taxon>
        <taxon>Symbiodinium</taxon>
    </lineage>
</organism>
<name>A0A812XCV7_SYMPI</name>
<dbReference type="InterPro" id="IPR036365">
    <property type="entry name" value="PGBD-like_sf"/>
</dbReference>
<protein>
    <recommendedName>
        <fullName evidence="1">Peptidoglycan binding-like domain-containing protein</fullName>
    </recommendedName>
</protein>
<sequence>MPSLLESSADGDFGKKSVTALQKFLNQEGFYCGAEDGDWGNTTEKALQLFLKDEGYDVDFKSGVRDGGENTKLFQQFLQDEDQECKPDGSWGKKSAMALQNFLKNEELREEPPLYKGKEDGEMGGMTILALQKFLAQRGCDPGPLDSGLGKKTVIALQKFLAMQPDVLELKPPKRKKKILVRKEFFPLLQLGHLDRRVK</sequence>
<comment type="caution">
    <text evidence="2">The sequence shown here is derived from an EMBL/GenBank/DDBJ whole genome shotgun (WGS) entry which is preliminary data.</text>
</comment>
<reference evidence="2" key="1">
    <citation type="submission" date="2021-02" db="EMBL/GenBank/DDBJ databases">
        <authorList>
            <person name="Dougan E. K."/>
            <person name="Rhodes N."/>
            <person name="Thang M."/>
            <person name="Chan C."/>
        </authorList>
    </citation>
    <scope>NUCLEOTIDE SEQUENCE</scope>
</reference>
<dbReference type="AlphaFoldDB" id="A0A812XCV7"/>
<dbReference type="Proteomes" id="UP000649617">
    <property type="component" value="Unassembled WGS sequence"/>
</dbReference>
<dbReference type="InterPro" id="IPR036366">
    <property type="entry name" value="PGBDSf"/>
</dbReference>
<proteinExistence type="predicted"/>
<evidence type="ECO:0000259" key="1">
    <source>
        <dbReference type="Pfam" id="PF01471"/>
    </source>
</evidence>
<accession>A0A812XCV7</accession>
<keyword evidence="3" id="KW-1185">Reference proteome</keyword>
<evidence type="ECO:0000313" key="3">
    <source>
        <dbReference type="Proteomes" id="UP000649617"/>
    </source>
</evidence>
<dbReference type="SUPFAM" id="SSF47090">
    <property type="entry name" value="PGBD-like"/>
    <property type="match status" value="1"/>
</dbReference>
<gene>
    <name evidence="2" type="ORF">SPIL2461_LOCUS20544</name>
</gene>
<dbReference type="Gene3D" id="1.10.101.10">
    <property type="entry name" value="PGBD-like superfamily/PGBD"/>
    <property type="match status" value="1"/>
</dbReference>
<dbReference type="InterPro" id="IPR002477">
    <property type="entry name" value="Peptidoglycan-bd-like"/>
</dbReference>
<dbReference type="Pfam" id="PF01471">
    <property type="entry name" value="PG_binding_1"/>
    <property type="match status" value="1"/>
</dbReference>
<dbReference type="EMBL" id="CAJNIZ010045467">
    <property type="protein sequence ID" value="CAE7720922.1"/>
    <property type="molecule type" value="Genomic_DNA"/>
</dbReference>